<reference evidence="1" key="1">
    <citation type="journal article" date="2014" name="Int. J. Syst. Evol. Microbiol.">
        <title>Complete genome sequence of Corynebacterium casei LMG S-19264T (=DSM 44701T), isolated from a smear-ripened cheese.</title>
        <authorList>
            <consortium name="US DOE Joint Genome Institute (JGI-PGF)"/>
            <person name="Walter F."/>
            <person name="Albersmeier A."/>
            <person name="Kalinowski J."/>
            <person name="Ruckert C."/>
        </authorList>
    </citation>
    <scope>NUCLEOTIDE SEQUENCE</scope>
    <source>
        <strain evidence="1">JCM 13583</strain>
    </source>
</reference>
<sequence>MASYKFKCRDIGMDCDFKASGKTVDELMPKIAEHAKNAHHIEQIDDNLKQKVQSAIKKSMF</sequence>
<dbReference type="EMBL" id="BMNY01000003">
    <property type="protein sequence ID" value="GGM78923.1"/>
    <property type="molecule type" value="Genomic_DNA"/>
</dbReference>
<organism evidence="1 2">
    <name type="scientific">Thermogymnomonas acidicola</name>
    <dbReference type="NCBI Taxonomy" id="399579"/>
    <lineage>
        <taxon>Archaea</taxon>
        <taxon>Methanobacteriati</taxon>
        <taxon>Thermoplasmatota</taxon>
        <taxon>Thermoplasmata</taxon>
        <taxon>Thermoplasmatales</taxon>
        <taxon>Thermogymnomonas</taxon>
    </lineage>
</organism>
<evidence type="ECO:0008006" key="3">
    <source>
        <dbReference type="Google" id="ProtNLM"/>
    </source>
</evidence>
<accession>A0AA37BSK1</accession>
<name>A0AA37BSK1_9ARCH</name>
<comment type="caution">
    <text evidence="1">The sequence shown here is derived from an EMBL/GenBank/DDBJ whole genome shotgun (WGS) entry which is preliminary data.</text>
</comment>
<evidence type="ECO:0000313" key="2">
    <source>
        <dbReference type="Proteomes" id="UP000632195"/>
    </source>
</evidence>
<reference evidence="1" key="2">
    <citation type="submission" date="2022-09" db="EMBL/GenBank/DDBJ databases">
        <authorList>
            <person name="Sun Q."/>
            <person name="Ohkuma M."/>
        </authorList>
    </citation>
    <scope>NUCLEOTIDE SEQUENCE</scope>
    <source>
        <strain evidence="1">JCM 13583</strain>
    </source>
</reference>
<dbReference type="Pfam" id="PF06348">
    <property type="entry name" value="DUF1059"/>
    <property type="match status" value="1"/>
</dbReference>
<proteinExistence type="predicted"/>
<protein>
    <recommendedName>
        <fullName evidence="3">Small metal-binding protein</fullName>
    </recommendedName>
</protein>
<dbReference type="InterPro" id="IPR009409">
    <property type="entry name" value="DUF1059"/>
</dbReference>
<dbReference type="Proteomes" id="UP000632195">
    <property type="component" value="Unassembled WGS sequence"/>
</dbReference>
<dbReference type="RefSeq" id="WP_075057456.1">
    <property type="nucleotide sequence ID" value="NZ_BMNY01000003.1"/>
</dbReference>
<keyword evidence="2" id="KW-1185">Reference proteome</keyword>
<dbReference type="AlphaFoldDB" id="A0AA37BSK1"/>
<evidence type="ECO:0000313" key="1">
    <source>
        <dbReference type="EMBL" id="GGM78923.1"/>
    </source>
</evidence>
<gene>
    <name evidence="1" type="ORF">GCM10007108_16400</name>
</gene>